<dbReference type="Proteomes" id="UP000002204">
    <property type="component" value="Chromosome"/>
</dbReference>
<organism evidence="3 4">
    <name type="scientific">Rhodococcus erythropolis (strain PR4 / NBRC 100887)</name>
    <dbReference type="NCBI Taxonomy" id="234621"/>
    <lineage>
        <taxon>Bacteria</taxon>
        <taxon>Bacillati</taxon>
        <taxon>Actinomycetota</taxon>
        <taxon>Actinomycetes</taxon>
        <taxon>Mycobacteriales</taxon>
        <taxon>Nocardiaceae</taxon>
        <taxon>Rhodococcus</taxon>
        <taxon>Rhodococcus erythropolis group</taxon>
    </lineage>
</organism>
<reference evidence="3 4" key="2">
    <citation type="journal article" date="2006" name="Environ. Microbiol.">
        <title>Sequence analysis of three plasmids harboured in Rhodococcus erythropolis strain PR4.</title>
        <authorList>
            <person name="Sekine M."/>
            <person name="Tanikawa S."/>
            <person name="Omata S."/>
            <person name="Saito M."/>
            <person name="Fujisawa T."/>
            <person name="Tsukatani N."/>
            <person name="Tajima T."/>
            <person name="Sekigawa T."/>
            <person name="Kosugi H."/>
            <person name="Matsuo Y."/>
            <person name="Nishiko R."/>
            <person name="Imamura K."/>
            <person name="Ito M."/>
            <person name="Narita H."/>
            <person name="Tago S."/>
            <person name="Fujita N."/>
            <person name="Harayama S."/>
        </authorList>
    </citation>
    <scope>NUCLEOTIDE SEQUENCE [LARGE SCALE GENOMIC DNA]</scope>
    <source>
        <strain evidence="4">PR4 / NBRC 100887</strain>
    </source>
</reference>
<dbReference type="AlphaFoldDB" id="C0ZYZ4"/>
<sequence length="116" mass="11730">MTLGTASKRFWLIAAVLLLLISMGSVAWVLSGAPPAADDQAFRATMAGWGIGIAALLLAVVSLAIALRSETAKPPAQSSQSPGAHTTQVIGGGSIGTIGGTHTWGSRDTPKGPRPL</sequence>
<dbReference type="RefSeq" id="WP_020907597.1">
    <property type="nucleotide sequence ID" value="NC_012490.1"/>
</dbReference>
<feature type="transmembrane region" description="Helical" evidence="2">
    <location>
        <begin position="48"/>
        <end position="67"/>
    </location>
</feature>
<dbReference type="EMBL" id="AP008957">
    <property type="protein sequence ID" value="BAH33579.1"/>
    <property type="molecule type" value="Genomic_DNA"/>
</dbReference>
<dbReference type="eggNOG" id="ENOG50328JC">
    <property type="taxonomic scope" value="Bacteria"/>
</dbReference>
<keyword evidence="2" id="KW-1133">Transmembrane helix</keyword>
<protein>
    <submittedName>
        <fullName evidence="3">Uncharacterized protein</fullName>
    </submittedName>
</protein>
<dbReference type="KEGG" id="rer:RER_28710"/>
<evidence type="ECO:0000256" key="2">
    <source>
        <dbReference type="SAM" id="Phobius"/>
    </source>
</evidence>
<evidence type="ECO:0000313" key="4">
    <source>
        <dbReference type="Proteomes" id="UP000002204"/>
    </source>
</evidence>
<accession>C0ZYZ4</accession>
<feature type="compositionally biased region" description="Polar residues" evidence="1">
    <location>
        <begin position="76"/>
        <end position="85"/>
    </location>
</feature>
<keyword evidence="2" id="KW-0472">Membrane</keyword>
<proteinExistence type="predicted"/>
<dbReference type="HOGENOM" id="CLU_2094953_0_0_11"/>
<gene>
    <name evidence="3" type="ordered locus">RER_28710</name>
</gene>
<feature type="compositionally biased region" description="Gly residues" evidence="1">
    <location>
        <begin position="90"/>
        <end position="99"/>
    </location>
</feature>
<evidence type="ECO:0000256" key="1">
    <source>
        <dbReference type="SAM" id="MobiDB-lite"/>
    </source>
</evidence>
<reference evidence="4" key="1">
    <citation type="submission" date="2005-03" db="EMBL/GenBank/DDBJ databases">
        <title>Comparison of the complete genome sequences of Rhodococcus erythropolis PR4 and Rhodococcus opacus B4.</title>
        <authorList>
            <person name="Takarada H."/>
            <person name="Sekine M."/>
            <person name="Hosoyama A."/>
            <person name="Yamada R."/>
            <person name="Fujisawa T."/>
            <person name="Omata S."/>
            <person name="Shimizu A."/>
            <person name="Tsukatani N."/>
            <person name="Tanikawa S."/>
            <person name="Fujita N."/>
            <person name="Harayama S."/>
        </authorList>
    </citation>
    <scope>NUCLEOTIDE SEQUENCE [LARGE SCALE GENOMIC DNA]</scope>
    <source>
        <strain evidence="4">PR4 / NBRC 100887</strain>
    </source>
</reference>
<keyword evidence="2" id="KW-0812">Transmembrane</keyword>
<evidence type="ECO:0000313" key="3">
    <source>
        <dbReference type="EMBL" id="BAH33579.1"/>
    </source>
</evidence>
<feature type="region of interest" description="Disordered" evidence="1">
    <location>
        <begin position="72"/>
        <end position="116"/>
    </location>
</feature>
<name>C0ZYZ4_RHOE4</name>